<dbReference type="InterPro" id="IPR006343">
    <property type="entry name" value="DnaB/C_C"/>
</dbReference>
<evidence type="ECO:0000313" key="4">
    <source>
        <dbReference type="EMBL" id="AGR41544.1"/>
    </source>
</evidence>
<evidence type="ECO:0000256" key="1">
    <source>
        <dbReference type="ARBA" id="ARBA00093462"/>
    </source>
</evidence>
<sequence>MSIFKYRIILKNIIDSSNNKVLTYLYQPILGLKAISIYQSLICEESIMHGFKKIEFNESRLLKLTGLSLENLKNYIRKLEAMGLIQTLVNLKTMSKVFNIFSPLDPVSFFKNNIFNNALQKKIGKDEYEFTRFIFRDEGDYSTESGYSDTSSKFLEVFDEFKNLKNNDDAKFLEAKPRRTNALLKGLDYSVLLDSLKKEKIIISDKNHEVKEIIEEVFGCYNISQFQIKEIIRKIYKPDIFSFSKSEFYSQVTNLLFDNNELDTMPVEFDSKQYIKNQTNKKIKEMETIDSKQYLLALLNITSLTNSQIEIIDTLQNKYKLRNSVINCLLEFSYFKNDKAIIANYLYKIAQTMIENNIKTADEAMHYLKIAHKKAFVKNKSQKNNYESQIQWQEASTKKTYEIKIEDNNSNEPLIWGKN</sequence>
<comment type="similarity">
    <text evidence="1">Belongs to the DnaB/DnaD family.</text>
</comment>
<dbReference type="InterPro" id="IPR058660">
    <property type="entry name" value="WHD_DnaB"/>
</dbReference>
<dbReference type="Proteomes" id="UP000014984">
    <property type="component" value="Chromosome"/>
</dbReference>
<keyword evidence="5" id="KW-1185">Reference proteome</keyword>
<organism evidence="4 5">
    <name type="scientific">Spiroplasma taiwanense CT-1</name>
    <dbReference type="NCBI Taxonomy" id="1276220"/>
    <lineage>
        <taxon>Bacteria</taxon>
        <taxon>Bacillati</taxon>
        <taxon>Mycoplasmatota</taxon>
        <taxon>Mollicutes</taxon>
        <taxon>Entomoplasmatales</taxon>
        <taxon>Spiroplasmataceae</taxon>
        <taxon>Spiroplasma</taxon>
    </lineage>
</organism>
<evidence type="ECO:0000313" key="5">
    <source>
        <dbReference type="Proteomes" id="UP000014984"/>
    </source>
</evidence>
<accession>S5LUR4</accession>
<feature type="domain" description="Replicative helicase loading/DNA remodeling protein DnaB N-terminal winged helix" evidence="3">
    <location>
        <begin position="9"/>
        <end position="215"/>
    </location>
</feature>
<dbReference type="EMBL" id="CP005074">
    <property type="protein sequence ID" value="AGR41544.1"/>
    <property type="molecule type" value="Genomic_DNA"/>
</dbReference>
<dbReference type="eggNOG" id="COG3611">
    <property type="taxonomic scope" value="Bacteria"/>
</dbReference>
<dbReference type="RefSeq" id="WP_020834683.1">
    <property type="nucleotide sequence ID" value="NC_021846.1"/>
</dbReference>
<gene>
    <name evidence="4" type="primary">dnaB</name>
    <name evidence="4" type="ORF">STAIW_v1c09580</name>
</gene>
<dbReference type="Pfam" id="PF07261">
    <property type="entry name" value="DnaB_2"/>
    <property type="match status" value="1"/>
</dbReference>
<dbReference type="STRING" id="1276220.STAIW_v1c09580"/>
<feature type="domain" description="DnaB/C C-terminal" evidence="2">
    <location>
        <begin position="303"/>
        <end position="367"/>
    </location>
</feature>
<dbReference type="Pfam" id="PF25888">
    <property type="entry name" value="WHD_DnaB"/>
    <property type="match status" value="1"/>
</dbReference>
<dbReference type="HOGENOM" id="CLU_668736_0_0_14"/>
<evidence type="ECO:0000259" key="3">
    <source>
        <dbReference type="Pfam" id="PF25888"/>
    </source>
</evidence>
<dbReference type="AlphaFoldDB" id="S5LUR4"/>
<dbReference type="PATRIC" id="fig|1276220.3.peg.977"/>
<dbReference type="KEGG" id="stai:STAIW_v1c09580"/>
<reference evidence="4 5" key="1">
    <citation type="journal article" date="2013" name="Genome Biol. Evol.">
        <title>Comparison of metabolic capacities and inference of gene content evolution in mosquito-associated Spiroplasma diminutum and S. taiwanense.</title>
        <authorList>
            <person name="Lo W.S."/>
            <person name="Ku C."/>
            <person name="Chen L.L."/>
            <person name="Chang T.H."/>
            <person name="Kuo C.H."/>
        </authorList>
    </citation>
    <scope>NUCLEOTIDE SEQUENCE [LARGE SCALE GENOMIC DNA]</scope>
    <source>
        <strain evidence="4">CT-1</strain>
    </source>
</reference>
<evidence type="ECO:0000259" key="2">
    <source>
        <dbReference type="Pfam" id="PF07261"/>
    </source>
</evidence>
<protein>
    <submittedName>
        <fullName evidence="4">Chromosome replication initiation and membrane attachment protein</fullName>
    </submittedName>
</protein>
<name>S5LUR4_9MOLU</name>
<proteinExistence type="inferred from homology"/>